<organism evidence="3">
    <name type="scientific">Caenorhabditis brenneri</name>
    <name type="common">Nematode worm</name>
    <dbReference type="NCBI Taxonomy" id="135651"/>
    <lineage>
        <taxon>Eukaryota</taxon>
        <taxon>Metazoa</taxon>
        <taxon>Ecdysozoa</taxon>
        <taxon>Nematoda</taxon>
        <taxon>Chromadorea</taxon>
        <taxon>Rhabditida</taxon>
        <taxon>Rhabditina</taxon>
        <taxon>Rhabditomorpha</taxon>
        <taxon>Rhabditoidea</taxon>
        <taxon>Rhabditidae</taxon>
        <taxon>Peloderinae</taxon>
        <taxon>Caenorhabditis</taxon>
    </lineage>
</organism>
<feature type="signal peptide" evidence="1">
    <location>
        <begin position="1"/>
        <end position="18"/>
    </location>
</feature>
<proteinExistence type="predicted"/>
<dbReference type="InterPro" id="IPR008588">
    <property type="entry name" value="DUF870_CAE_spp"/>
</dbReference>
<dbReference type="HOGENOM" id="CLU_157466_0_0_1"/>
<protein>
    <submittedName>
        <fullName evidence="2">Uncharacterized protein</fullName>
    </submittedName>
</protein>
<dbReference type="Proteomes" id="UP000008068">
    <property type="component" value="Unassembled WGS sequence"/>
</dbReference>
<evidence type="ECO:0000313" key="2">
    <source>
        <dbReference type="EMBL" id="EGT50577.1"/>
    </source>
</evidence>
<dbReference type="AlphaFoldDB" id="G0N237"/>
<dbReference type="InParanoid" id="G0N237"/>
<reference evidence="3" key="1">
    <citation type="submission" date="2011-07" db="EMBL/GenBank/DDBJ databases">
        <authorList>
            <consortium name="Caenorhabditis brenneri Sequencing and Analysis Consortium"/>
            <person name="Wilson R.K."/>
        </authorList>
    </citation>
    <scope>NUCLEOTIDE SEQUENCE [LARGE SCALE GENOMIC DNA]</scope>
    <source>
        <strain evidence="3">PB2801</strain>
    </source>
</reference>
<keyword evidence="3" id="KW-1185">Reference proteome</keyword>
<feature type="chain" id="PRO_5003404484" evidence="1">
    <location>
        <begin position="19"/>
        <end position="122"/>
    </location>
</feature>
<accession>G0N237</accession>
<sequence length="122" mass="13689">MICRTLFMVLVATPIVFGYIGWEHVYGSVSIETFIRCDPSIPIWHGELSIFEADPVGASELFKTVNFTTTDMSQHLMFEPFHPGSDWGLEYEIGYQLIHNCTHSGQKLCISPTPTDVSAFGK</sequence>
<gene>
    <name evidence="2" type="ORF">CAEBREN_19758</name>
</gene>
<evidence type="ECO:0000313" key="3">
    <source>
        <dbReference type="Proteomes" id="UP000008068"/>
    </source>
</evidence>
<keyword evidence="1" id="KW-0732">Signal</keyword>
<name>G0N237_CAEBE</name>
<evidence type="ECO:0000256" key="1">
    <source>
        <dbReference type="SAM" id="SignalP"/>
    </source>
</evidence>
<dbReference type="EMBL" id="GL379829">
    <property type="protein sequence ID" value="EGT50577.1"/>
    <property type="molecule type" value="Genomic_DNA"/>
</dbReference>
<dbReference type="Pfam" id="PF05912">
    <property type="entry name" value="DUF870"/>
    <property type="match status" value="1"/>
</dbReference>
<dbReference type="OrthoDB" id="5898627at2759"/>